<evidence type="ECO:0000313" key="4">
    <source>
        <dbReference type="EMBL" id="OEV02878.1"/>
    </source>
</evidence>
<dbReference type="Gene3D" id="2.60.40.200">
    <property type="entry name" value="Superoxide dismutase, copper/zinc binding domain"/>
    <property type="match status" value="1"/>
</dbReference>
<dbReference type="Proteomes" id="UP000176101">
    <property type="component" value="Unassembled WGS sequence"/>
</dbReference>
<comment type="caution">
    <text evidence="4">The sequence shown here is derived from an EMBL/GenBank/DDBJ whole genome shotgun (WGS) entry which is preliminary data.</text>
</comment>
<dbReference type="EMBL" id="LJGU01000127">
    <property type="protein sequence ID" value="OEV02878.1"/>
    <property type="molecule type" value="Genomic_DNA"/>
</dbReference>
<evidence type="ECO:0000259" key="3">
    <source>
        <dbReference type="Pfam" id="PF00080"/>
    </source>
</evidence>
<keyword evidence="5" id="KW-1185">Reference proteome</keyword>
<gene>
    <name evidence="4" type="ORF">AN216_13765</name>
</gene>
<dbReference type="AlphaFoldDB" id="A0A1E7KG33"/>
<dbReference type="InterPro" id="IPR036423">
    <property type="entry name" value="SOD-like_Cu/Zn_dom_sf"/>
</dbReference>
<dbReference type="GO" id="GO:0006801">
    <property type="term" value="P:superoxide metabolic process"/>
    <property type="evidence" value="ECO:0007669"/>
    <property type="project" value="InterPro"/>
</dbReference>
<protein>
    <recommendedName>
        <fullName evidence="3">Superoxide dismutase copper/zinc binding domain-containing protein</fullName>
    </recommendedName>
</protein>
<reference evidence="4 5" key="1">
    <citation type="journal article" date="2016" name="Front. Microbiol.">
        <title>Comparative Genomics Analysis of Streptomyces Species Reveals Their Adaptation to the Marine Environment and Their Diversity at the Genomic Level.</title>
        <authorList>
            <person name="Tian X."/>
            <person name="Zhang Z."/>
            <person name="Yang T."/>
            <person name="Chen M."/>
            <person name="Li J."/>
            <person name="Chen F."/>
            <person name="Yang J."/>
            <person name="Li W."/>
            <person name="Zhang B."/>
            <person name="Zhang Z."/>
            <person name="Wu J."/>
            <person name="Zhang C."/>
            <person name="Long L."/>
            <person name="Xiao J."/>
        </authorList>
    </citation>
    <scope>NUCLEOTIDE SEQUENCE [LARGE SCALE GENOMIC DNA]</scope>
    <source>
        <strain evidence="4 5">SCSIO 02100</strain>
    </source>
</reference>
<organism evidence="4 5">
    <name type="scientific">Streptomyces oceani</name>
    <dbReference type="NCBI Taxonomy" id="1075402"/>
    <lineage>
        <taxon>Bacteria</taxon>
        <taxon>Bacillati</taxon>
        <taxon>Actinomycetota</taxon>
        <taxon>Actinomycetes</taxon>
        <taxon>Kitasatosporales</taxon>
        <taxon>Streptomycetaceae</taxon>
        <taxon>Streptomyces</taxon>
    </lineage>
</organism>
<dbReference type="GO" id="GO:0046872">
    <property type="term" value="F:metal ion binding"/>
    <property type="evidence" value="ECO:0007669"/>
    <property type="project" value="InterPro"/>
</dbReference>
<feature type="region of interest" description="Disordered" evidence="2">
    <location>
        <begin position="69"/>
        <end position="94"/>
    </location>
</feature>
<dbReference type="SUPFAM" id="SSF49329">
    <property type="entry name" value="Cu,Zn superoxide dismutase-like"/>
    <property type="match status" value="1"/>
</dbReference>
<proteinExistence type="inferred from homology"/>
<feature type="domain" description="Superoxide dismutase copper/zinc binding" evidence="3">
    <location>
        <begin position="30"/>
        <end position="151"/>
    </location>
</feature>
<evidence type="ECO:0000256" key="2">
    <source>
        <dbReference type="SAM" id="MobiDB-lite"/>
    </source>
</evidence>
<name>A0A1E7KG33_9ACTN</name>
<evidence type="ECO:0000313" key="5">
    <source>
        <dbReference type="Proteomes" id="UP000176101"/>
    </source>
</evidence>
<dbReference type="STRING" id="1075402.AN216_13765"/>
<evidence type="ECO:0000256" key="1">
    <source>
        <dbReference type="ARBA" id="ARBA00010457"/>
    </source>
</evidence>
<accession>A0A1E7KG33</accession>
<dbReference type="InterPro" id="IPR001424">
    <property type="entry name" value="SOD_Cu_Zn_dom"/>
</dbReference>
<comment type="similarity">
    <text evidence="1">Belongs to the Cu-Zn superoxide dismutase family.</text>
</comment>
<dbReference type="PATRIC" id="fig|1075402.3.peg.1648"/>
<dbReference type="Pfam" id="PF00080">
    <property type="entry name" value="Sod_Cu"/>
    <property type="match status" value="1"/>
</dbReference>
<sequence>MRASGEFGPAGADGKAVTYDERLVPHGAGVKVTQRADRDGMSVAVRVRGVAADHTFGVHVHTGVCTADPDAAGPHYQNVRDPEPPSTDPEYANPRNEVWLDFTSDDDGTARSAAWHPWQFRPGEARSVVLHERATSSEPGEAGMAGERVACFTVPFMGGEAASGGA</sequence>